<protein>
    <recommendedName>
        <fullName evidence="7">F-actin-capping protein subunit beta</fullName>
    </recommendedName>
</protein>
<comment type="function">
    <text evidence="7">F-actin-capping proteins bind in a Ca(2+)-independent manner to the fast growing ends of actin filaments (barbed end) thereby blocking the exchange of subunits at these ends. Unlike other capping proteins (such as gelsolin and severin), these proteins do not sever actin filaments.</text>
</comment>
<dbReference type="GeneID" id="14925464"/>
<dbReference type="RefSeq" id="XP_004355015.1">
    <property type="nucleotide sequence ID" value="XM_004354963.1"/>
</dbReference>
<dbReference type="Gene3D" id="1.20.58.570">
    <property type="match status" value="1"/>
</dbReference>
<sequence length="277" mass="31162">MGSELDCALDLMRRMPPSSIEDNLAGLIDLVPDLTEQLLSMVDQPLKVAHDSQARRDYLLCDYNRDGDSYRSPWTNKYDPSLPDGALPSAQLRQLEVQANEVFDIYRDLYFEGGVSSVYCWDLDDGFAAVVLIKKTQDQSKKGQPMKGTWDSIHVVEVVDKGKNAHYKLTSTVMLFIETETKETGRVTLAGSLTRQARHFLHDEKDFPVDKVNPHVANIGRMIEDMELKLRTTLQTIYFGKTKDIVNELRQVMPVSVLKSRSALQQQIAGAIGGRGN</sequence>
<reference evidence="8 9" key="1">
    <citation type="journal article" date="2013" name="Genome Biol.">
        <title>Genome of Acanthamoeba castellanii highlights extensive lateral gene transfer and early evolution of tyrosine kinase signaling.</title>
        <authorList>
            <person name="Clarke M."/>
            <person name="Lohan A.J."/>
            <person name="Liu B."/>
            <person name="Lagkouvardos I."/>
            <person name="Roy S."/>
            <person name="Zafar N."/>
            <person name="Bertelli C."/>
            <person name="Schilde C."/>
            <person name="Kianianmomeni A."/>
            <person name="Burglin T.R."/>
            <person name="Frech C."/>
            <person name="Turcotte B."/>
            <person name="Kopec K.O."/>
            <person name="Synnott J.M."/>
            <person name="Choo C."/>
            <person name="Paponov I."/>
            <person name="Finkler A."/>
            <person name="Soon Heng Tan C."/>
            <person name="Hutchins A.P."/>
            <person name="Weinmeier T."/>
            <person name="Rattei T."/>
            <person name="Chu J.S."/>
            <person name="Gimenez G."/>
            <person name="Irimia M."/>
            <person name="Rigden D.J."/>
            <person name="Fitzpatrick D.A."/>
            <person name="Lorenzo-Morales J."/>
            <person name="Bateman A."/>
            <person name="Chiu C.H."/>
            <person name="Tang P."/>
            <person name="Hegemann P."/>
            <person name="Fromm H."/>
            <person name="Raoult D."/>
            <person name="Greub G."/>
            <person name="Miranda-Saavedra D."/>
            <person name="Chen N."/>
            <person name="Nash P."/>
            <person name="Ginger M.L."/>
            <person name="Horn M."/>
            <person name="Schaap P."/>
            <person name="Caler L."/>
            <person name="Loftus B."/>
        </authorList>
    </citation>
    <scope>NUCLEOTIDE SEQUENCE [LARGE SCALE GENOMIC DNA]</scope>
    <source>
        <strain evidence="8 9">Neff</strain>
    </source>
</reference>
<proteinExistence type="inferred from homology"/>
<dbReference type="Pfam" id="PF01115">
    <property type="entry name" value="F_actin_cap_B"/>
    <property type="match status" value="1"/>
</dbReference>
<dbReference type="InterPro" id="IPR019771">
    <property type="entry name" value="F-actin_capping_bsu_CS"/>
</dbReference>
<dbReference type="PANTHER" id="PTHR10619:SF0">
    <property type="entry name" value="F-ACTIN-CAPPING PROTEIN SUBUNIT BETA ISOFORMS 1 AND 2"/>
    <property type="match status" value="1"/>
</dbReference>
<evidence type="ECO:0000256" key="4">
    <source>
        <dbReference type="ARBA" id="ARBA00022490"/>
    </source>
</evidence>
<dbReference type="EMBL" id="KB007819">
    <property type="protein sequence ID" value="ELR24441.1"/>
    <property type="molecule type" value="Genomic_DNA"/>
</dbReference>
<evidence type="ECO:0000256" key="6">
    <source>
        <dbReference type="ARBA" id="ARBA00023212"/>
    </source>
</evidence>
<dbReference type="GO" id="GO:0005737">
    <property type="term" value="C:cytoplasm"/>
    <property type="evidence" value="ECO:0007669"/>
    <property type="project" value="InterPro"/>
</dbReference>
<dbReference type="InterPro" id="IPR042276">
    <property type="entry name" value="CapZ_alpha/beta_2"/>
</dbReference>
<dbReference type="GO" id="GO:0051015">
    <property type="term" value="F:actin filament binding"/>
    <property type="evidence" value="ECO:0007669"/>
    <property type="project" value="TreeGrafter"/>
</dbReference>
<dbReference type="PRINTS" id="PR00192">
    <property type="entry name" value="FACTINCAPB"/>
</dbReference>
<gene>
    <name evidence="8" type="ORF">ACA1_333210</name>
</gene>
<evidence type="ECO:0000256" key="3">
    <source>
        <dbReference type="ARBA" id="ARBA00022467"/>
    </source>
</evidence>
<comment type="similarity">
    <text evidence="2 7">Belongs to the F-actin-capping protein beta subunit family.</text>
</comment>
<dbReference type="STRING" id="1257118.L8HJ59"/>
<evidence type="ECO:0000256" key="1">
    <source>
        <dbReference type="ARBA" id="ARBA00004245"/>
    </source>
</evidence>
<dbReference type="InterPro" id="IPR037282">
    <property type="entry name" value="CapZ_alpha/beta"/>
</dbReference>
<dbReference type="Proteomes" id="UP000011083">
    <property type="component" value="Unassembled WGS sequence"/>
</dbReference>
<dbReference type="FunFam" id="3.90.1150.210:FF:000001">
    <property type="entry name" value="F-actin-capping protein subunit beta"/>
    <property type="match status" value="1"/>
</dbReference>
<dbReference type="Gene3D" id="3.90.1150.210">
    <property type="entry name" value="F-actin capping protein, beta subunit"/>
    <property type="match status" value="1"/>
</dbReference>
<organism evidence="8 9">
    <name type="scientific">Acanthamoeba castellanii (strain ATCC 30010 / Neff)</name>
    <dbReference type="NCBI Taxonomy" id="1257118"/>
    <lineage>
        <taxon>Eukaryota</taxon>
        <taxon>Amoebozoa</taxon>
        <taxon>Discosea</taxon>
        <taxon>Longamoebia</taxon>
        <taxon>Centramoebida</taxon>
        <taxon>Acanthamoebidae</taxon>
        <taxon>Acanthamoeba</taxon>
    </lineage>
</organism>
<accession>L8HJ59</accession>
<dbReference type="InterPro" id="IPR001698">
    <property type="entry name" value="CAPZB"/>
</dbReference>
<dbReference type="GO" id="GO:0000902">
    <property type="term" value="P:cell morphogenesis"/>
    <property type="evidence" value="ECO:0007669"/>
    <property type="project" value="TreeGrafter"/>
</dbReference>
<dbReference type="AlphaFoldDB" id="L8HJ59"/>
<evidence type="ECO:0000256" key="2">
    <source>
        <dbReference type="ARBA" id="ARBA00006039"/>
    </source>
</evidence>
<dbReference type="GO" id="GO:0008290">
    <property type="term" value="C:F-actin capping protein complex"/>
    <property type="evidence" value="ECO:0007669"/>
    <property type="project" value="UniProtKB-UniRule"/>
</dbReference>
<keyword evidence="4 7" id="KW-0963">Cytoplasm</keyword>
<dbReference type="OMA" id="WSNKYYP"/>
<evidence type="ECO:0000313" key="9">
    <source>
        <dbReference type="Proteomes" id="UP000011083"/>
    </source>
</evidence>
<comment type="subcellular location">
    <subcellularLocation>
        <location evidence="1 7">Cytoplasm</location>
        <location evidence="1 7">Cytoskeleton</location>
    </subcellularLocation>
</comment>
<dbReference type="FunFam" id="1.20.58.570:FF:000001">
    <property type="entry name" value="F-actin-capping protein subunit beta"/>
    <property type="match status" value="1"/>
</dbReference>
<evidence type="ECO:0000313" key="8">
    <source>
        <dbReference type="EMBL" id="ELR24441.1"/>
    </source>
</evidence>
<dbReference type="OrthoDB" id="9979678at2759"/>
<comment type="subunit">
    <text evidence="7">Heterodimer of an alpha and a beta subunit.</text>
</comment>
<keyword evidence="6 7" id="KW-0206">Cytoskeleton</keyword>
<dbReference type="VEuPathDB" id="AmoebaDB:ACA1_333210"/>
<dbReference type="PROSITE" id="PS00231">
    <property type="entry name" value="F_ACTIN_CAPPING_BETA"/>
    <property type="match status" value="1"/>
</dbReference>
<keyword evidence="3 7" id="KW-0117">Actin capping</keyword>
<evidence type="ECO:0000256" key="7">
    <source>
        <dbReference type="RuleBase" id="RU365078"/>
    </source>
</evidence>
<name>L8HJ59_ACACF</name>
<dbReference type="GO" id="GO:0030036">
    <property type="term" value="P:actin cytoskeleton organization"/>
    <property type="evidence" value="ECO:0007669"/>
    <property type="project" value="InterPro"/>
</dbReference>
<dbReference type="SUPFAM" id="SSF90096">
    <property type="entry name" value="Subunits of heterodimeric actin filament capping protein Capz"/>
    <property type="match status" value="1"/>
</dbReference>
<evidence type="ECO:0000256" key="5">
    <source>
        <dbReference type="ARBA" id="ARBA00023203"/>
    </source>
</evidence>
<dbReference type="InterPro" id="IPR043175">
    <property type="entry name" value="CAPZB_N"/>
</dbReference>
<dbReference type="PANTHER" id="PTHR10619">
    <property type="entry name" value="F-ACTIN-CAPPING PROTEIN SUBUNIT BETA"/>
    <property type="match status" value="1"/>
</dbReference>
<keyword evidence="5 7" id="KW-0009">Actin-binding</keyword>
<keyword evidence="9" id="KW-1185">Reference proteome</keyword>
<dbReference type="KEGG" id="acan:ACA1_333210"/>
<dbReference type="GO" id="GO:0051016">
    <property type="term" value="P:barbed-end actin filament capping"/>
    <property type="evidence" value="ECO:0007669"/>
    <property type="project" value="UniProtKB-UniRule"/>
</dbReference>